<dbReference type="Pfam" id="PF06087">
    <property type="entry name" value="Tyr-DNA_phospho"/>
    <property type="match status" value="1"/>
</dbReference>
<dbReference type="GO" id="GO:0006281">
    <property type="term" value="P:DNA repair"/>
    <property type="evidence" value="ECO:0007669"/>
    <property type="project" value="InterPro"/>
</dbReference>
<feature type="compositionally biased region" description="Basic and acidic residues" evidence="1">
    <location>
        <begin position="72"/>
        <end position="84"/>
    </location>
</feature>
<feature type="region of interest" description="Disordered" evidence="1">
    <location>
        <begin position="635"/>
        <end position="661"/>
    </location>
</feature>
<dbReference type="SUPFAM" id="SSF56024">
    <property type="entry name" value="Phospholipase D/nuclease"/>
    <property type="match status" value="2"/>
</dbReference>
<gene>
    <name evidence="2" type="ORF">BMF94_6197</name>
</gene>
<accession>A0A2S5B1Z7</accession>
<feature type="compositionally biased region" description="Basic and acidic residues" evidence="1">
    <location>
        <begin position="37"/>
        <end position="47"/>
    </location>
</feature>
<proteinExistence type="predicted"/>
<feature type="region of interest" description="Disordered" evidence="1">
    <location>
        <begin position="1"/>
        <end position="176"/>
    </location>
</feature>
<feature type="compositionally biased region" description="Low complexity" evidence="1">
    <location>
        <begin position="14"/>
        <end position="31"/>
    </location>
</feature>
<evidence type="ECO:0000256" key="1">
    <source>
        <dbReference type="SAM" id="MobiDB-lite"/>
    </source>
</evidence>
<name>A0A2S5B1Z7_9BASI</name>
<dbReference type="OrthoDB" id="47785at2759"/>
<sequence>MPSKKRKAVDLTGSSSDSDSSNDRSISLVKTGKSKKGGKEPEKREHGALASEFGKSKELAPRSILFGGQGTGKEHSGRLEHVQPDSDGEGPPPPKRKRKSDTLERPNSVLPFAALNPETPQQRLSRLEYGQATLLFTQRANRAGRPKKKKQSTDASSSEEEGSDTDSGDERDPKKLPNKVCLATVIGADPDAHVRSAVVMTPQAVYPWLPNRFATTRLSKPRPDKPQAQAHESLDEDEGESTKKSSKKKSTKILLYASKIPLVLIHGNDGPACDKNGAFKEKCFPHNASPSFGSSAFILTRESKEEHRHLRLAISSANASPESWGDVENTVWIKDLPRLTKPATSALLNPTHTDFSSALLNFMHSDALQLENASPGCLASLRSFQETMREIDFTTTSDVRLITSCAGKYEGDAVASAGGLNSLAAAISSLEPAHEGAGTWTVEYQTPQVGHLSRKFLLRLYGAIQGIAPSEMADGTSEPGQAAEAAFDPAKSVAVLFPSQDTVDTCKEKQAKYQIVWDGEPWDELPKSDLRPTALRQLKTKSGRLAGSNLMLILHRAPSKVDGAKTHEAFLYIGSHLPSPKSWGKFQVSDDTNAVVQLDRTDLGVLYRCAEATTWKELQSEVSELVPYKRKKGLCNFEDDTPATTPDPKPAQKPRGRPKGS</sequence>
<evidence type="ECO:0000313" key="3">
    <source>
        <dbReference type="Proteomes" id="UP000237144"/>
    </source>
</evidence>
<feature type="region of interest" description="Disordered" evidence="1">
    <location>
        <begin position="217"/>
        <end position="248"/>
    </location>
</feature>
<dbReference type="PANTHER" id="PTHR12415">
    <property type="entry name" value="TYROSYL-DNA PHOSPHODIESTERASE 1"/>
    <property type="match status" value="1"/>
</dbReference>
<keyword evidence="3" id="KW-1185">Reference proteome</keyword>
<protein>
    <submittedName>
        <fullName evidence="2">Uncharacterized protein</fullName>
    </submittedName>
</protein>
<dbReference type="EMBL" id="PJQD01000097">
    <property type="protein sequence ID" value="POY70785.1"/>
    <property type="molecule type" value="Genomic_DNA"/>
</dbReference>
<feature type="compositionally biased region" description="Basic residues" evidence="1">
    <location>
        <begin position="652"/>
        <end position="661"/>
    </location>
</feature>
<dbReference type="InterPro" id="IPR010347">
    <property type="entry name" value="Tdp1"/>
</dbReference>
<dbReference type="GO" id="GO:0008081">
    <property type="term" value="F:phosphoric diester hydrolase activity"/>
    <property type="evidence" value="ECO:0007669"/>
    <property type="project" value="InterPro"/>
</dbReference>
<reference evidence="2 3" key="1">
    <citation type="journal article" date="2018" name="Front. Microbiol.">
        <title>Prospects for Fungal Bioremediation of Acidic Radioactive Waste Sites: Characterization and Genome Sequence of Rhodotorula taiwanensis MD1149.</title>
        <authorList>
            <person name="Tkavc R."/>
            <person name="Matrosova V.Y."/>
            <person name="Grichenko O.E."/>
            <person name="Gostincar C."/>
            <person name="Volpe R.P."/>
            <person name="Klimenkova P."/>
            <person name="Gaidamakova E.K."/>
            <person name="Zhou C.E."/>
            <person name="Stewart B.J."/>
            <person name="Lyman M.G."/>
            <person name="Malfatti S.A."/>
            <person name="Rubinfeld B."/>
            <person name="Courtot M."/>
            <person name="Singh J."/>
            <person name="Dalgard C.L."/>
            <person name="Hamilton T."/>
            <person name="Frey K.G."/>
            <person name="Gunde-Cimerman N."/>
            <person name="Dugan L."/>
            <person name="Daly M.J."/>
        </authorList>
    </citation>
    <scope>NUCLEOTIDE SEQUENCE [LARGE SCALE GENOMIC DNA]</scope>
    <source>
        <strain evidence="2 3">MD1149</strain>
    </source>
</reference>
<dbReference type="AlphaFoldDB" id="A0A2S5B1Z7"/>
<comment type="caution">
    <text evidence="2">The sequence shown here is derived from an EMBL/GenBank/DDBJ whole genome shotgun (WGS) entry which is preliminary data.</text>
</comment>
<dbReference type="Gene3D" id="3.30.870.10">
    <property type="entry name" value="Endonuclease Chain A"/>
    <property type="match status" value="2"/>
</dbReference>
<dbReference type="Proteomes" id="UP000237144">
    <property type="component" value="Unassembled WGS sequence"/>
</dbReference>
<organism evidence="2 3">
    <name type="scientific">Rhodotorula taiwanensis</name>
    <dbReference type="NCBI Taxonomy" id="741276"/>
    <lineage>
        <taxon>Eukaryota</taxon>
        <taxon>Fungi</taxon>
        <taxon>Dikarya</taxon>
        <taxon>Basidiomycota</taxon>
        <taxon>Pucciniomycotina</taxon>
        <taxon>Microbotryomycetes</taxon>
        <taxon>Sporidiobolales</taxon>
        <taxon>Sporidiobolaceae</taxon>
        <taxon>Rhodotorula</taxon>
    </lineage>
</organism>
<evidence type="ECO:0000313" key="2">
    <source>
        <dbReference type="EMBL" id="POY70785.1"/>
    </source>
</evidence>
<feature type="compositionally biased region" description="Acidic residues" evidence="1">
    <location>
        <begin position="157"/>
        <end position="167"/>
    </location>
</feature>
<dbReference type="GO" id="GO:0005634">
    <property type="term" value="C:nucleus"/>
    <property type="evidence" value="ECO:0007669"/>
    <property type="project" value="InterPro"/>
</dbReference>